<protein>
    <submittedName>
        <fullName evidence="2">Metallophosphoesterase</fullName>
    </submittedName>
</protein>
<reference evidence="2 3" key="1">
    <citation type="submission" date="2017-06" db="EMBL/GenBank/DDBJ databases">
        <title>Genome sequencing of cyanobaciteial culture collection at National Institute for Environmental Studies (NIES).</title>
        <authorList>
            <person name="Hirose Y."/>
            <person name="Shimura Y."/>
            <person name="Fujisawa T."/>
            <person name="Nakamura Y."/>
            <person name="Kawachi M."/>
        </authorList>
    </citation>
    <scope>NUCLEOTIDE SEQUENCE [LARGE SCALE GENOMIC DNA]</scope>
    <source>
        <strain evidence="2 3">NIES-37</strain>
    </source>
</reference>
<accession>A0A1Z4N665</accession>
<dbReference type="EMBL" id="AP018248">
    <property type="protein sequence ID" value="BAZ01197.1"/>
    <property type="molecule type" value="Genomic_DNA"/>
</dbReference>
<organism evidence="2 3">
    <name type="scientific">Tolypothrix tenuis PCC 7101</name>
    <dbReference type="NCBI Taxonomy" id="231146"/>
    <lineage>
        <taxon>Bacteria</taxon>
        <taxon>Bacillati</taxon>
        <taxon>Cyanobacteriota</taxon>
        <taxon>Cyanophyceae</taxon>
        <taxon>Nostocales</taxon>
        <taxon>Tolypothrichaceae</taxon>
        <taxon>Tolypothrix</taxon>
    </lineage>
</organism>
<name>A0A1Z4N665_9CYAN</name>
<feature type="region of interest" description="Disordered" evidence="1">
    <location>
        <begin position="1"/>
        <end position="20"/>
    </location>
</feature>
<evidence type="ECO:0000256" key="1">
    <source>
        <dbReference type="SAM" id="MobiDB-lite"/>
    </source>
</evidence>
<dbReference type="Proteomes" id="UP000218785">
    <property type="component" value="Chromosome"/>
</dbReference>
<evidence type="ECO:0000313" key="3">
    <source>
        <dbReference type="Proteomes" id="UP000218785"/>
    </source>
</evidence>
<dbReference type="AlphaFoldDB" id="A0A1Z4N665"/>
<dbReference type="KEGG" id="ttq:NIES37_51960"/>
<sequence>METRSQLFIGRSGQGSNKHRPYSCLRIDVKGEGQPKFIVRPLVAEWYQRRWCDREIEPFEI</sequence>
<proteinExistence type="predicted"/>
<evidence type="ECO:0000313" key="2">
    <source>
        <dbReference type="EMBL" id="BAZ01197.1"/>
    </source>
</evidence>
<gene>
    <name evidence="2" type="ORF">NIES37_51960</name>
</gene>
<keyword evidence="3" id="KW-1185">Reference proteome</keyword>